<sequence>MLAFYLLTFAGAIQAHNQLLQGSCNFESNTCGYTSDADFTSWTLHKDGRFVALDTAVSDDQDKTGPQREITGVLLSPALEQDEWSCLRLVYQITGWGSLEVSQRTEGKSFDRPLWSSQEPSDSWVISSMDLQGSTEPYRVVIEGKPGRSAGSSVAIFEIHIIPGYCLDCDFEESHLCGYSNQWNANVNWYVGGGGTQILNNNIPNDHTYNNRTGHLMYVDSVYTKTFKEVAKLVSPMTTVPMSGCLSFQYQRSAERGSLFSVFTKDRLGQYQELWRAGAENQSDWRGTLEEWIPVQVDLKAPYSVQVVFEVSFNSPRGGRVAIDDISFSPEFCSTDTEPTFDPSIANCDFESGFCRYIQDQVMLSSWRRVSVTPNIFRNGDHTTGAGYFLLAHSRLSPRFGYVSRLMGPTLPGNTKYCLRFYFSLRGYNQTDQALAVHLQHGSVQEKIWTQGEKSREIWITTDITFQTSQPARVVFVSTCRSFWDCGSVALDDISVSLGDCELTAGLLSPSLPGNCNFEAGLCGYTQDRQSDGADWEWRRGPTPTSYTGPRGDHTTGLGYYLYMEASPMLPGQRVRLLSRPLRGSRGPQCLRFFYHMYGSGTGRLSVHLHRDGEDALLWQLSGEQSITWRRATVEYQSDSQHQIVFEATRGSSVRSDIAIDDIFLEGGPCPELEIKATVGTSNEIE</sequence>
<dbReference type="Gene3D" id="2.60.120.200">
    <property type="match status" value="4"/>
</dbReference>
<dbReference type="STRING" id="8167.A0A484CE26"/>
<feature type="domain" description="MAM" evidence="3">
    <location>
        <begin position="514"/>
        <end position="672"/>
    </location>
</feature>
<protein>
    <recommendedName>
        <fullName evidence="3">MAM domain-containing protein</fullName>
    </recommendedName>
</protein>
<dbReference type="PROSITE" id="PS50060">
    <property type="entry name" value="MAM_2"/>
    <property type="match status" value="4"/>
</dbReference>
<dbReference type="SUPFAM" id="SSF49899">
    <property type="entry name" value="Concanavalin A-like lectins/glucanases"/>
    <property type="match status" value="4"/>
</dbReference>
<dbReference type="CDD" id="cd06263">
    <property type="entry name" value="MAM"/>
    <property type="match status" value="3"/>
</dbReference>
<dbReference type="Proteomes" id="UP000295070">
    <property type="component" value="Chromosome 16"/>
</dbReference>
<evidence type="ECO:0000256" key="1">
    <source>
        <dbReference type="ARBA" id="ARBA00022737"/>
    </source>
</evidence>
<gene>
    <name evidence="4" type="ORF">EPR50_G00166670</name>
</gene>
<evidence type="ECO:0000259" key="3">
    <source>
        <dbReference type="PROSITE" id="PS50060"/>
    </source>
</evidence>
<dbReference type="SMART" id="SM00137">
    <property type="entry name" value="MAM"/>
    <property type="match status" value="4"/>
</dbReference>
<evidence type="ECO:0000313" key="5">
    <source>
        <dbReference type="Proteomes" id="UP000295070"/>
    </source>
</evidence>
<feature type="domain" description="MAM" evidence="3">
    <location>
        <begin position="167"/>
        <end position="335"/>
    </location>
</feature>
<evidence type="ECO:0000313" key="4">
    <source>
        <dbReference type="EMBL" id="TDH01817.1"/>
    </source>
</evidence>
<feature type="chain" id="PRO_5019756784" description="MAM domain-containing protein" evidence="2">
    <location>
        <begin position="16"/>
        <end position="686"/>
    </location>
</feature>
<dbReference type="AlphaFoldDB" id="A0A484CE26"/>
<reference evidence="4 5" key="1">
    <citation type="submission" date="2019-01" db="EMBL/GenBank/DDBJ databases">
        <title>A chromosome-scale genome assembly of the yellow perch, Perca flavescens.</title>
        <authorList>
            <person name="Feron R."/>
            <person name="Morvezen R."/>
            <person name="Bestin A."/>
            <person name="Haffray P."/>
            <person name="Klopp C."/>
            <person name="Zahm M."/>
            <person name="Cabau C."/>
            <person name="Roques C."/>
            <person name="Donnadieu C."/>
            <person name="Bouchez O."/>
            <person name="Christie M."/>
            <person name="Larson W."/>
            <person name="Guiguen Y."/>
        </authorList>
    </citation>
    <scope>NUCLEOTIDE SEQUENCE [LARGE SCALE GENOMIC DNA]</scope>
    <source>
        <strain evidence="4">YP-PL-M2</strain>
        <tissue evidence="4">Blood</tissue>
    </source>
</reference>
<feature type="domain" description="MAM" evidence="3">
    <location>
        <begin position="22"/>
        <end position="168"/>
    </location>
</feature>
<evidence type="ECO:0000256" key="2">
    <source>
        <dbReference type="SAM" id="SignalP"/>
    </source>
</evidence>
<keyword evidence="1" id="KW-0677">Repeat</keyword>
<dbReference type="Pfam" id="PF00629">
    <property type="entry name" value="MAM"/>
    <property type="match status" value="4"/>
</dbReference>
<dbReference type="GO" id="GO:0016020">
    <property type="term" value="C:membrane"/>
    <property type="evidence" value="ECO:0007669"/>
    <property type="project" value="InterPro"/>
</dbReference>
<keyword evidence="5" id="KW-1185">Reference proteome</keyword>
<feature type="domain" description="MAM" evidence="3">
    <location>
        <begin position="346"/>
        <end position="503"/>
    </location>
</feature>
<accession>A0A484CE26</accession>
<comment type="caution">
    <text evidence="4">The sequence shown here is derived from an EMBL/GenBank/DDBJ whole genome shotgun (WGS) entry which is preliminary data.</text>
</comment>
<dbReference type="PANTHER" id="PTHR23282:SF101">
    <property type="entry name" value="MAM DOMAIN-CONTAINING PROTEIN"/>
    <property type="match status" value="1"/>
</dbReference>
<dbReference type="InterPro" id="IPR000998">
    <property type="entry name" value="MAM_dom"/>
</dbReference>
<dbReference type="PANTHER" id="PTHR23282">
    <property type="entry name" value="APICAL ENDOSOMAL GLYCOPROTEIN PRECURSOR"/>
    <property type="match status" value="1"/>
</dbReference>
<dbReference type="FunFam" id="2.60.120.200:FF:000128">
    <property type="entry name" value="enteropeptidase isoform X2"/>
    <property type="match status" value="1"/>
</dbReference>
<feature type="signal peptide" evidence="2">
    <location>
        <begin position="1"/>
        <end position="15"/>
    </location>
</feature>
<proteinExistence type="predicted"/>
<dbReference type="PROSITE" id="PS00740">
    <property type="entry name" value="MAM_1"/>
    <property type="match status" value="2"/>
</dbReference>
<organism evidence="4 5">
    <name type="scientific">Perca flavescens</name>
    <name type="common">American yellow perch</name>
    <name type="synonym">Morone flavescens</name>
    <dbReference type="NCBI Taxonomy" id="8167"/>
    <lineage>
        <taxon>Eukaryota</taxon>
        <taxon>Metazoa</taxon>
        <taxon>Chordata</taxon>
        <taxon>Craniata</taxon>
        <taxon>Vertebrata</taxon>
        <taxon>Euteleostomi</taxon>
        <taxon>Actinopterygii</taxon>
        <taxon>Neopterygii</taxon>
        <taxon>Teleostei</taxon>
        <taxon>Neoteleostei</taxon>
        <taxon>Acanthomorphata</taxon>
        <taxon>Eupercaria</taxon>
        <taxon>Perciformes</taxon>
        <taxon>Percoidei</taxon>
        <taxon>Percidae</taxon>
        <taxon>Percinae</taxon>
        <taxon>Perca</taxon>
    </lineage>
</organism>
<dbReference type="InterPro" id="IPR013320">
    <property type="entry name" value="ConA-like_dom_sf"/>
</dbReference>
<dbReference type="EMBL" id="SCKG01000016">
    <property type="protein sequence ID" value="TDH01817.1"/>
    <property type="molecule type" value="Genomic_DNA"/>
</dbReference>
<keyword evidence="2" id="KW-0732">Signal</keyword>
<name>A0A484CE26_PERFV</name>
<dbReference type="InterPro" id="IPR051560">
    <property type="entry name" value="MAM_domain-containing"/>
</dbReference>